<dbReference type="RefSeq" id="WP_011787931.1">
    <property type="nucleotide sequence ID" value="NZ_BMPK01000001.1"/>
</dbReference>
<keyword evidence="1" id="KW-0812">Transmembrane</keyword>
<reference evidence="2 3" key="1">
    <citation type="submission" date="2021-08" db="EMBL/GenBank/DDBJ databases">
        <title>Shewanella putrefaciens YZ-J, complete genome.</title>
        <authorList>
            <person name="Yi Z."/>
        </authorList>
    </citation>
    <scope>NUCLEOTIDE SEQUENCE [LARGE SCALE GENOMIC DNA]</scope>
    <source>
        <strain evidence="2 3">YZ-J</strain>
    </source>
</reference>
<keyword evidence="1" id="KW-0472">Membrane</keyword>
<feature type="transmembrane region" description="Helical" evidence="1">
    <location>
        <begin position="153"/>
        <end position="178"/>
    </location>
</feature>
<feature type="transmembrane region" description="Helical" evidence="1">
    <location>
        <begin position="482"/>
        <end position="507"/>
    </location>
</feature>
<keyword evidence="3" id="KW-1185">Reference proteome</keyword>
<feature type="transmembrane region" description="Helical" evidence="1">
    <location>
        <begin position="452"/>
        <end position="476"/>
    </location>
</feature>
<dbReference type="Proteomes" id="UP000827084">
    <property type="component" value="Chromosome"/>
</dbReference>
<feature type="transmembrane region" description="Helical" evidence="1">
    <location>
        <begin position="395"/>
        <end position="414"/>
    </location>
</feature>
<evidence type="ECO:0000313" key="2">
    <source>
        <dbReference type="EMBL" id="QYX72389.1"/>
    </source>
</evidence>
<evidence type="ECO:0000256" key="1">
    <source>
        <dbReference type="SAM" id="Phobius"/>
    </source>
</evidence>
<dbReference type="PANTHER" id="PTHR34219">
    <property type="entry name" value="IRON-REGULATED INNER MEMBRANE PROTEIN-RELATED"/>
    <property type="match status" value="1"/>
</dbReference>
<dbReference type="InterPro" id="IPR005625">
    <property type="entry name" value="PepSY-ass_TM"/>
</dbReference>
<dbReference type="Pfam" id="PF03929">
    <property type="entry name" value="PepSY_TM"/>
    <property type="match status" value="1"/>
</dbReference>
<gene>
    <name evidence="2" type="ORF">K3G22_16890</name>
</gene>
<feature type="transmembrane region" description="Helical" evidence="1">
    <location>
        <begin position="353"/>
        <end position="374"/>
    </location>
</feature>
<dbReference type="PANTHER" id="PTHR34219:SF9">
    <property type="entry name" value="IRON-REGULATED INNER MEMBRANE PROTEIN"/>
    <property type="match status" value="1"/>
</dbReference>
<dbReference type="EMBL" id="CP080635">
    <property type="protein sequence ID" value="QYX72389.1"/>
    <property type="molecule type" value="Genomic_DNA"/>
</dbReference>
<proteinExistence type="predicted"/>
<feature type="transmembrane region" description="Helical" evidence="1">
    <location>
        <begin position="426"/>
        <end position="445"/>
    </location>
</feature>
<evidence type="ECO:0000313" key="3">
    <source>
        <dbReference type="Proteomes" id="UP000827084"/>
    </source>
</evidence>
<feature type="transmembrane region" description="Helical" evidence="1">
    <location>
        <begin position="198"/>
        <end position="222"/>
    </location>
</feature>
<organism evidence="2 3">
    <name type="scientific">Shewanella putrefaciens</name>
    <name type="common">Pseudomonas putrefaciens</name>
    <dbReference type="NCBI Taxonomy" id="24"/>
    <lineage>
        <taxon>Bacteria</taxon>
        <taxon>Pseudomonadati</taxon>
        <taxon>Pseudomonadota</taxon>
        <taxon>Gammaproteobacteria</taxon>
        <taxon>Alteromonadales</taxon>
        <taxon>Shewanellaceae</taxon>
        <taxon>Shewanella</taxon>
    </lineage>
</organism>
<dbReference type="GeneID" id="67444971"/>
<keyword evidence="1" id="KW-1133">Transmembrane helix</keyword>
<name>A0ABX8XAY6_SHEPU</name>
<protein>
    <submittedName>
        <fullName evidence="2">PepSY domain-containing protein</fullName>
    </submittedName>
</protein>
<sequence>MKVRSDVLRIYQSIHTWTGIIAGIVLFIGFYAGALTMFKGAIEAWSTPPALTLPQVPTEKLDDLVTQVLARDDKAKTGFRLSLHDEHQSPMTWYQQGSERELSMSNQIWHASLDEQGQLLTQLSTPSELAELVDQLHRTAGIAGEVGHDQAGVYVLGVAAFLYFLALVSGVIFLLPSLTKTFFALRKNKGENRFWLDVHNLIGITSLPFHLVISLTVIVFAFHDQLYDGLKHLVYGDKPLFAIPAPDRTLYSLTELPRIETVLTKVKQLAPEYQVNEMTYMNLDNPRATLRLGLYNPNGFMRGPVTDYLYMHPYTLTVSNSTFDPSEEGIWSRTVAVFFGLHFGSFGGDLGRWVYFFLGLSGAFLFYSGNLLWLEKRRKKQAAEQSHASRLMASATVGICLGSVAALAVSMLLGKWVYSYFSNINYVYLSAYYSVFVLLVAYAFWRGAARAALLILPLCAIATFAMPFTSLLAFVFPQLGLWAPYSMATLGVDLVALAFSAVFFYGYRLTRQRALHGPQDSVWALPVKQSLVENELSQQAQ</sequence>
<accession>A0ABX8XAY6</accession>
<feature type="transmembrane region" description="Helical" evidence="1">
    <location>
        <begin position="20"/>
        <end position="38"/>
    </location>
</feature>